<dbReference type="EMBL" id="JAYGHK010000149">
    <property type="protein sequence ID" value="MEA5610743.1"/>
    <property type="molecule type" value="Genomic_DNA"/>
</dbReference>
<reference evidence="1 2" key="1">
    <citation type="submission" date="2023-12" db="EMBL/GenBank/DDBJ databases">
        <title>Baltic Sea Cyanobacteria.</title>
        <authorList>
            <person name="Delbaje E."/>
            <person name="Fewer D.P."/>
            <person name="Shishido T.K."/>
        </authorList>
    </citation>
    <scope>NUCLEOTIDE SEQUENCE [LARGE SCALE GENOMIC DNA]</scope>
    <source>
        <strain evidence="1 2">UHCC 0060</strain>
    </source>
</reference>
<gene>
    <name evidence="1" type="ORF">VB695_22225</name>
</gene>
<accession>A0ABU5UY29</accession>
<comment type="caution">
    <text evidence="1">The sequence shown here is derived from an EMBL/GenBank/DDBJ whole genome shotgun (WGS) entry which is preliminary data.</text>
</comment>
<evidence type="ECO:0000313" key="1">
    <source>
        <dbReference type="EMBL" id="MEA5610743.1"/>
    </source>
</evidence>
<evidence type="ECO:0000313" key="2">
    <source>
        <dbReference type="Proteomes" id="UP001303285"/>
    </source>
</evidence>
<organism evidence="1 2">
    <name type="scientific">Nodularia spumigena UHCC 0060</name>
    <dbReference type="NCBI Taxonomy" id="3110300"/>
    <lineage>
        <taxon>Bacteria</taxon>
        <taxon>Bacillati</taxon>
        <taxon>Cyanobacteriota</taxon>
        <taxon>Cyanophyceae</taxon>
        <taxon>Nostocales</taxon>
        <taxon>Nodulariaceae</taxon>
        <taxon>Nodularia</taxon>
    </lineage>
</organism>
<sequence>MLKNQKIFTQLRRKITIVLLASFVWLITFPTTSVQADRYYSEKNNKAVISKPYYTKERQVEIKEVPATPYYSTKERKKTKVIIKTPATANDYIESGKRGQEVIPQD</sequence>
<dbReference type="GeneID" id="78019193"/>
<dbReference type="RefSeq" id="WP_006196875.1">
    <property type="nucleotide sequence ID" value="NZ_JAYGHK010000149.1"/>
</dbReference>
<keyword evidence="2" id="KW-1185">Reference proteome</keyword>
<name>A0ABU5UY29_NODSP</name>
<protein>
    <submittedName>
        <fullName evidence="1">Uncharacterized protein</fullName>
    </submittedName>
</protein>
<dbReference type="Proteomes" id="UP001303285">
    <property type="component" value="Unassembled WGS sequence"/>
</dbReference>
<proteinExistence type="predicted"/>